<protein>
    <recommendedName>
        <fullName evidence="3">Helix-turn-helix domain-containing protein</fullName>
    </recommendedName>
</protein>
<dbReference type="AlphaFoldDB" id="A0A090G7D5"/>
<dbReference type="Gene3D" id="1.10.260.40">
    <property type="entry name" value="lambda repressor-like DNA-binding domains"/>
    <property type="match status" value="1"/>
</dbReference>
<evidence type="ECO:0000313" key="2">
    <source>
        <dbReference type="Proteomes" id="UP000045285"/>
    </source>
</evidence>
<keyword evidence="2" id="KW-1185">Reference proteome</keyword>
<evidence type="ECO:0008006" key="3">
    <source>
        <dbReference type="Google" id="ProtNLM"/>
    </source>
</evidence>
<proteinExistence type="predicted"/>
<dbReference type="InterPro" id="IPR031856">
    <property type="entry name" value="YdaS_toxin-like"/>
</dbReference>
<accession>A0A090G7D5</accession>
<dbReference type="EMBL" id="CCMZ01000056">
    <property type="protein sequence ID" value="CDX26877.1"/>
    <property type="molecule type" value="Genomic_DNA"/>
</dbReference>
<dbReference type="InterPro" id="IPR010982">
    <property type="entry name" value="Lambda_DNA-bd_dom_sf"/>
</dbReference>
<organism evidence="1 2">
    <name type="scientific">Mesorhizobium plurifarium</name>
    <dbReference type="NCBI Taxonomy" id="69974"/>
    <lineage>
        <taxon>Bacteria</taxon>
        <taxon>Pseudomonadati</taxon>
        <taxon>Pseudomonadota</taxon>
        <taxon>Alphaproteobacteria</taxon>
        <taxon>Hyphomicrobiales</taxon>
        <taxon>Phyllobacteriaceae</taxon>
        <taxon>Mesorhizobium</taxon>
    </lineage>
</organism>
<reference evidence="2" key="1">
    <citation type="submission" date="2014-08" db="EMBL/GenBank/DDBJ databases">
        <authorList>
            <person name="Moulin L."/>
        </authorList>
    </citation>
    <scope>NUCLEOTIDE SEQUENCE [LARGE SCALE GENOMIC DNA]</scope>
</reference>
<dbReference type="GO" id="GO:0003677">
    <property type="term" value="F:DNA binding"/>
    <property type="evidence" value="ECO:0007669"/>
    <property type="project" value="InterPro"/>
</dbReference>
<sequence>MTMQEALDAAKQKAGGATDLSKAFADKGIEITSQAISQWKKAPPDRVLVLEQITGISRHLLRPDIYGKEPDAEVGA</sequence>
<evidence type="ECO:0000313" key="1">
    <source>
        <dbReference type="EMBL" id="CDX26877.1"/>
    </source>
</evidence>
<gene>
    <name evidence="1" type="ORF">MPL3356_60599</name>
</gene>
<dbReference type="Proteomes" id="UP000045285">
    <property type="component" value="Unassembled WGS sequence"/>
</dbReference>
<dbReference type="Pfam" id="PF15943">
    <property type="entry name" value="YdaS_toxin"/>
    <property type="match status" value="1"/>
</dbReference>
<name>A0A090G7D5_MESPL</name>